<evidence type="ECO:0000313" key="9">
    <source>
        <dbReference type="Proteomes" id="UP000292003"/>
    </source>
</evidence>
<dbReference type="InterPro" id="IPR001242">
    <property type="entry name" value="Condensation_dom"/>
</dbReference>
<dbReference type="Pfam" id="PF00550">
    <property type="entry name" value="PP-binding"/>
    <property type="match status" value="1"/>
</dbReference>
<dbReference type="Gene3D" id="3.30.559.10">
    <property type="entry name" value="Chloramphenicol acetyltransferase-like domain"/>
    <property type="match status" value="2"/>
</dbReference>
<dbReference type="FunFam" id="3.30.559.10:FF:000023">
    <property type="entry name" value="Non-ribosomal peptide synthetase"/>
    <property type="match status" value="1"/>
</dbReference>
<reference evidence="8 9" key="1">
    <citation type="submission" date="2019-02" db="EMBL/GenBank/DDBJ databases">
        <title>Draft genome sequence of Amycolatopsis sp. 8-3EHSu isolated from roots of Suaeda maritima.</title>
        <authorList>
            <person name="Duangmal K."/>
            <person name="Chantavorakit T."/>
        </authorList>
    </citation>
    <scope>NUCLEOTIDE SEQUENCE [LARGE SCALE GENOMIC DNA]</scope>
    <source>
        <strain evidence="8 9">8-3EHSu</strain>
    </source>
</reference>
<dbReference type="InterPro" id="IPR020845">
    <property type="entry name" value="AMP-binding_CS"/>
</dbReference>
<dbReference type="SUPFAM" id="SSF47336">
    <property type="entry name" value="ACP-like"/>
    <property type="match status" value="1"/>
</dbReference>
<dbReference type="GO" id="GO:0031177">
    <property type="term" value="F:phosphopantetheine binding"/>
    <property type="evidence" value="ECO:0007669"/>
    <property type="project" value="TreeGrafter"/>
</dbReference>
<evidence type="ECO:0000256" key="2">
    <source>
        <dbReference type="ARBA" id="ARBA00005102"/>
    </source>
</evidence>
<dbReference type="FunFam" id="3.40.50.12780:FF:000012">
    <property type="entry name" value="Non-ribosomal peptide synthetase"/>
    <property type="match status" value="1"/>
</dbReference>
<dbReference type="GO" id="GO:0043041">
    <property type="term" value="P:amino acid activation for nonribosomal peptide biosynthetic process"/>
    <property type="evidence" value="ECO:0007669"/>
    <property type="project" value="TreeGrafter"/>
</dbReference>
<evidence type="ECO:0000256" key="3">
    <source>
        <dbReference type="ARBA" id="ARBA00007380"/>
    </source>
</evidence>
<comment type="caution">
    <text evidence="8">The sequence shown here is derived from an EMBL/GenBank/DDBJ whole genome shotgun (WGS) entry which is preliminary data.</text>
</comment>
<dbReference type="RefSeq" id="WP_130478234.1">
    <property type="nucleotide sequence ID" value="NZ_SFCC01000014.1"/>
</dbReference>
<dbReference type="GO" id="GO:0008610">
    <property type="term" value="P:lipid biosynthetic process"/>
    <property type="evidence" value="ECO:0007669"/>
    <property type="project" value="UniProtKB-ARBA"/>
</dbReference>
<dbReference type="Pfam" id="PF13193">
    <property type="entry name" value="AMP-binding_C"/>
    <property type="match status" value="1"/>
</dbReference>
<gene>
    <name evidence="8" type="ORF">EWH70_26525</name>
</gene>
<evidence type="ECO:0000313" key="8">
    <source>
        <dbReference type="EMBL" id="RZQ61021.1"/>
    </source>
</evidence>
<comment type="similarity">
    <text evidence="3">Belongs to the ATP-dependent AMP-binding enzyme family. MbtB subfamily.</text>
</comment>
<dbReference type="NCBIfam" id="TIGR01733">
    <property type="entry name" value="AA-adenyl-dom"/>
    <property type="match status" value="1"/>
</dbReference>
<dbReference type="SUPFAM" id="SSF56801">
    <property type="entry name" value="Acetyl-CoA synthetase-like"/>
    <property type="match status" value="1"/>
</dbReference>
<dbReference type="PANTHER" id="PTHR45527:SF10">
    <property type="entry name" value="PYOCHELIN SYNTHASE PCHF"/>
    <property type="match status" value="1"/>
</dbReference>
<dbReference type="InterPro" id="IPR000873">
    <property type="entry name" value="AMP-dep_synth/lig_dom"/>
</dbReference>
<dbReference type="Gene3D" id="3.30.300.30">
    <property type="match status" value="1"/>
</dbReference>
<evidence type="ECO:0000256" key="1">
    <source>
        <dbReference type="ARBA" id="ARBA00001957"/>
    </source>
</evidence>
<feature type="domain" description="Carrier" evidence="7">
    <location>
        <begin position="972"/>
        <end position="1046"/>
    </location>
</feature>
<comment type="cofactor">
    <cofactor evidence="1">
        <name>pantetheine 4'-phosphate</name>
        <dbReference type="ChEBI" id="CHEBI:47942"/>
    </cofactor>
</comment>
<dbReference type="InterPro" id="IPR025110">
    <property type="entry name" value="AMP-bd_C"/>
</dbReference>
<proteinExistence type="inferred from homology"/>
<dbReference type="GO" id="GO:0016874">
    <property type="term" value="F:ligase activity"/>
    <property type="evidence" value="ECO:0007669"/>
    <property type="project" value="UniProtKB-KW"/>
</dbReference>
<keyword evidence="5" id="KW-0436">Ligase</keyword>
<dbReference type="PANTHER" id="PTHR45527">
    <property type="entry name" value="NONRIBOSOMAL PEPTIDE SYNTHETASE"/>
    <property type="match status" value="1"/>
</dbReference>
<dbReference type="InterPro" id="IPR036736">
    <property type="entry name" value="ACP-like_sf"/>
</dbReference>
<dbReference type="Pfam" id="PF00668">
    <property type="entry name" value="Condensation"/>
    <property type="match status" value="1"/>
</dbReference>
<dbReference type="Gene3D" id="3.30.559.30">
    <property type="entry name" value="Nonribosomal peptide synthetase, condensation domain"/>
    <property type="match status" value="2"/>
</dbReference>
<dbReference type="Gene3D" id="3.40.50.980">
    <property type="match status" value="2"/>
</dbReference>
<comment type="pathway">
    <text evidence="2">Siderophore biosynthesis; mycobactin biosynthesis.</text>
</comment>
<dbReference type="InterPro" id="IPR010071">
    <property type="entry name" value="AA_adenyl_dom"/>
</dbReference>
<evidence type="ECO:0000256" key="6">
    <source>
        <dbReference type="ARBA" id="ARBA00033440"/>
    </source>
</evidence>
<evidence type="ECO:0000259" key="7">
    <source>
        <dbReference type="PROSITE" id="PS50075"/>
    </source>
</evidence>
<accession>A0A4Q7J0Y4</accession>
<dbReference type="Gene3D" id="2.30.38.10">
    <property type="entry name" value="Luciferase, Domain 3"/>
    <property type="match status" value="1"/>
</dbReference>
<protein>
    <recommendedName>
        <fullName evidence="4">Phenyloxazoline synthase MbtB</fullName>
    </recommendedName>
    <alternativeName>
        <fullName evidence="6">Mycobactin synthetase protein B</fullName>
    </alternativeName>
</protein>
<dbReference type="Pfam" id="PF00501">
    <property type="entry name" value="AMP-binding"/>
    <property type="match status" value="1"/>
</dbReference>
<dbReference type="InterPro" id="IPR057737">
    <property type="entry name" value="Condensation_MtbB-like"/>
</dbReference>
<dbReference type="Proteomes" id="UP000292003">
    <property type="component" value="Unassembled WGS sequence"/>
</dbReference>
<keyword evidence="9" id="KW-1185">Reference proteome</keyword>
<dbReference type="SUPFAM" id="SSF52777">
    <property type="entry name" value="CoA-dependent acyltransferases"/>
    <property type="match status" value="4"/>
</dbReference>
<dbReference type="InterPro" id="IPR045851">
    <property type="entry name" value="AMP-bd_C_sf"/>
</dbReference>
<sequence>MTPDPDALTEPFPLNDTQQVQWLGRHGAFEGGNFDGDAIVHVYWEIDARDIDLVRLEESWQQVMRRHGMLRAVLLPDGRQQVLPEVGHYHIEVLDLRELSPDQLVCRLGEVRAELTSHTRGADVWPLFDIKAALMPDGGTRVCLGFDLLMVDIGSVRLISRDWRRLYAGEELPPLELSYRDYVLAVARAKDTPEYAKARDYWRERVRHLPARPELPLAVTTAEEGRESVSFEHWLDDAGWHRITERADALGLPPATVLLAAYAVALGRWSRTAEFTINATVVNRLPMHPAIDDLVGEFISFDLLSVDLAGAKDIIDVARSLREQGDAAAEHRMFSGAEVLRELAEVQGGIGRVAFPVVFTSTILRGTEPGDVTWFGWLGDIVDVLAQTPQVWLDFALLETPVGAHLAWHGARKRFPDGVLDAMFDAFRALVDDLAAEEDRWSAPLTAGVATAPEEDEAPEGLLCDGVMACARRTPERVAVVSGDGEELTFGALGSWATGVAGELRALGVRPGELVAVAVPKSGAQIAAVLGVHLAGAGYLPVDLDLPARRRAELIEAGGCDVVLVRCADDTVTWPDGVRTVVVDDRRDHVGELAESPAAPSDVAYVIFTSGSTGVPKGVAVSHRAALNTCVDVCARFAVTADDVVLGLSSLSFDLSVFDIFGILGAGGRLVLPRPDARREPRHWLELARDHGVTLWNSVPALAELALSQAVASGETTALSGVRLALWSGDWIPVDLPDRWREVARSCQVVSLGGATEAAVWSVCYEVGRVDESWDSIPYGRALGNQRCHVLNDRLADCPVWTVGELYIGGAGLADGYWRDPDRTGERFVVHPVSGERLYRTGDLGRWLPDGNIEFLGREDLQVKVGGYRIELGEIEAALIRHERVASAVVVAAGERQHRRLAAFLLPEAPVTDEDALVAECTESLRASLPGYMVPGVITVVDRMPLTSNGKVDRGRLAALVGGVDGDVAAIPGRGDVVAVLARIFRDVLGVEAVGPGDSLFALGGDSIAGIQIVIRAIAEGLDVTPSDLFANYTLDELAMTVTVRGAGAARATAEWPLSQYQTTVLERAGGPEHVGVHRIVLPVSDPEAAARAAGRLLDEEPAPRLRLAAEPDGWGQRIVTPATEDAAGVPVVDLTTLPRARRAVALAEMVDELAGELDLVHGPAGRASVFTLGEDDHRVAVVLSVLVADAASLPVLVGALGGNDQVVHHANAAGTVLRLDADRTDLLLRTCARPEWPAPDELAVAAVALALGRVEAPGPVVLDVERDRRRQGTVDVDGQVGPFAAIVPVSVDVGPGMSVTRIGEACRAATRPARGDRTARVLVRHAGDLGAALGDDTVRGLAGDLPYPVAVTSLITGGQLVLVVHQDAPDDELVSALDQAVHELCELAVR</sequence>
<dbReference type="GO" id="GO:0005737">
    <property type="term" value="C:cytoplasm"/>
    <property type="evidence" value="ECO:0007669"/>
    <property type="project" value="TreeGrafter"/>
</dbReference>
<dbReference type="PROSITE" id="PS00455">
    <property type="entry name" value="AMP_BINDING"/>
    <property type="match status" value="1"/>
</dbReference>
<dbReference type="GO" id="GO:0044550">
    <property type="term" value="P:secondary metabolite biosynthetic process"/>
    <property type="evidence" value="ECO:0007669"/>
    <property type="project" value="TreeGrafter"/>
</dbReference>
<evidence type="ECO:0000256" key="4">
    <source>
        <dbReference type="ARBA" id="ARBA00016743"/>
    </source>
</evidence>
<dbReference type="CDD" id="cd19535">
    <property type="entry name" value="Cyc_NRPS"/>
    <property type="match status" value="1"/>
</dbReference>
<dbReference type="PROSITE" id="PS50075">
    <property type="entry name" value="CARRIER"/>
    <property type="match status" value="1"/>
</dbReference>
<name>A0A4Q7J0Y4_9PSEU</name>
<dbReference type="EMBL" id="SFCC01000014">
    <property type="protein sequence ID" value="RZQ61021.1"/>
    <property type="molecule type" value="Genomic_DNA"/>
</dbReference>
<dbReference type="InterPro" id="IPR023213">
    <property type="entry name" value="CAT-like_dom_sf"/>
</dbReference>
<dbReference type="OrthoDB" id="2472181at2"/>
<dbReference type="Gene3D" id="1.10.1200.10">
    <property type="entry name" value="ACP-like"/>
    <property type="match status" value="1"/>
</dbReference>
<evidence type="ECO:0000256" key="5">
    <source>
        <dbReference type="ARBA" id="ARBA00022598"/>
    </source>
</evidence>
<organism evidence="8 9">
    <name type="scientific">Amycolatopsis suaedae</name>
    <dbReference type="NCBI Taxonomy" id="2510978"/>
    <lineage>
        <taxon>Bacteria</taxon>
        <taxon>Bacillati</taxon>
        <taxon>Actinomycetota</taxon>
        <taxon>Actinomycetes</taxon>
        <taxon>Pseudonocardiales</taxon>
        <taxon>Pseudonocardiaceae</taxon>
        <taxon>Amycolatopsis</taxon>
    </lineage>
</organism>
<dbReference type="InterPro" id="IPR009081">
    <property type="entry name" value="PP-bd_ACP"/>
</dbReference>